<dbReference type="InterPro" id="IPR001155">
    <property type="entry name" value="OxRdtase_FMN_N"/>
</dbReference>
<evidence type="ECO:0000256" key="3">
    <source>
        <dbReference type="ARBA" id="ARBA00022643"/>
    </source>
</evidence>
<dbReference type="AlphaFoldDB" id="A0AAE8MCF9"/>
<evidence type="ECO:0000256" key="4">
    <source>
        <dbReference type="ARBA" id="ARBA00022857"/>
    </source>
</evidence>
<comment type="cofactor">
    <cofactor evidence="1">
        <name>FMN</name>
        <dbReference type="ChEBI" id="CHEBI:58210"/>
    </cofactor>
</comment>
<dbReference type="GO" id="GO:0010181">
    <property type="term" value="F:FMN binding"/>
    <property type="evidence" value="ECO:0007669"/>
    <property type="project" value="InterPro"/>
</dbReference>
<keyword evidence="4" id="KW-0521">NADP</keyword>
<keyword evidence="5" id="KW-0560">Oxidoreductase</keyword>
<protein>
    <submittedName>
        <fullName evidence="7">Related to flavin oxidoreductase</fullName>
    </submittedName>
</protein>
<accession>A0AAE8MCF9</accession>
<feature type="domain" description="NADH:flavin oxidoreductase/NADH oxidase N-terminal" evidence="6">
    <location>
        <begin position="53"/>
        <end position="407"/>
    </location>
</feature>
<keyword evidence="2" id="KW-0285">Flavoprotein</keyword>
<evidence type="ECO:0000256" key="2">
    <source>
        <dbReference type="ARBA" id="ARBA00022630"/>
    </source>
</evidence>
<organism evidence="7 8">
    <name type="scientific">Fusarium torulosum</name>
    <dbReference type="NCBI Taxonomy" id="33205"/>
    <lineage>
        <taxon>Eukaryota</taxon>
        <taxon>Fungi</taxon>
        <taxon>Dikarya</taxon>
        <taxon>Ascomycota</taxon>
        <taxon>Pezizomycotina</taxon>
        <taxon>Sordariomycetes</taxon>
        <taxon>Hypocreomycetidae</taxon>
        <taxon>Hypocreales</taxon>
        <taxon>Nectriaceae</taxon>
        <taxon>Fusarium</taxon>
    </lineage>
</organism>
<evidence type="ECO:0000259" key="6">
    <source>
        <dbReference type="Pfam" id="PF00724"/>
    </source>
</evidence>
<reference evidence="7" key="1">
    <citation type="submission" date="2018-03" db="EMBL/GenBank/DDBJ databases">
        <authorList>
            <person name="Guldener U."/>
        </authorList>
    </citation>
    <scope>NUCLEOTIDE SEQUENCE</scope>
</reference>
<evidence type="ECO:0000256" key="1">
    <source>
        <dbReference type="ARBA" id="ARBA00001917"/>
    </source>
</evidence>
<dbReference type="GO" id="GO:0050661">
    <property type="term" value="F:NADP binding"/>
    <property type="evidence" value="ECO:0007669"/>
    <property type="project" value="InterPro"/>
</dbReference>
<dbReference type="CDD" id="cd02932">
    <property type="entry name" value="OYE_YqiM_FMN"/>
    <property type="match status" value="1"/>
</dbReference>
<comment type="caution">
    <text evidence="7">The sequence shown here is derived from an EMBL/GenBank/DDBJ whole genome shotgun (WGS) entry which is preliminary data.</text>
</comment>
<keyword evidence="8" id="KW-1185">Reference proteome</keyword>
<dbReference type="EMBL" id="ONZP01000267">
    <property type="protein sequence ID" value="SPJ79325.1"/>
    <property type="molecule type" value="Genomic_DNA"/>
</dbReference>
<sequence length="442" mass="48390">MSAYLTTRISPAPAKSDTLYNKAAKGVPFFSPEQDPPAGLAIKPQDGRPVPRLFQPLKIRNVTMQNRIWVSPMCQYSSHEGFMTPWHLAHYGGMAQRGPGLMMIEATAVQANGRITPEQVNFAKDAGIWLDAHIDTLRKNVDFAHSQNAKIAIQLAHAGRKASCVAPWISSGAVATEEAGGWPDDVMGPSTERFDDEYPTPRSMTISEIEQFKKDFVKGAKRAVAAGFDVIELHFAHGYLVSSFLTPAVNKRTDQYGGSFENRTRLAIELVDAVRAAIPETMPLFVRLSASDWLDTNPNYTGESWTVDQAAKLSAILAERGVDVIDVSSGGNHREQKVQGGPGYQAKFAKHIKKVVGDKALVSSVGSIKTGTQAEEIISGGKNEDDVQLDLIAAGRMFQKNPGLVWAWAEDLDIEIQIAHQIRWGFGGRATKKQDYVEMANL</sequence>
<dbReference type="SUPFAM" id="SSF51395">
    <property type="entry name" value="FMN-linked oxidoreductases"/>
    <property type="match status" value="1"/>
</dbReference>
<keyword evidence="3" id="KW-0288">FMN</keyword>
<dbReference type="GO" id="GO:0003959">
    <property type="term" value="F:NADPH dehydrogenase activity"/>
    <property type="evidence" value="ECO:0007669"/>
    <property type="project" value="InterPro"/>
</dbReference>
<dbReference type="Gene3D" id="3.20.20.70">
    <property type="entry name" value="Aldolase class I"/>
    <property type="match status" value="1"/>
</dbReference>
<dbReference type="InterPro" id="IPR013785">
    <property type="entry name" value="Aldolase_TIM"/>
</dbReference>
<dbReference type="Proteomes" id="UP001187734">
    <property type="component" value="Unassembled WGS sequence"/>
</dbReference>
<dbReference type="Pfam" id="PF00724">
    <property type="entry name" value="Oxidored_FMN"/>
    <property type="match status" value="1"/>
</dbReference>
<evidence type="ECO:0000313" key="8">
    <source>
        <dbReference type="Proteomes" id="UP001187734"/>
    </source>
</evidence>
<gene>
    <name evidence="7" type="ORF">FTOL_07716</name>
</gene>
<evidence type="ECO:0000256" key="5">
    <source>
        <dbReference type="ARBA" id="ARBA00023002"/>
    </source>
</evidence>
<name>A0AAE8MCF9_9HYPO</name>
<dbReference type="PANTHER" id="PTHR43303:SF4">
    <property type="entry name" value="NADPH DEHYDROGENASE C23G7.10C-RELATED"/>
    <property type="match status" value="1"/>
</dbReference>
<proteinExistence type="predicted"/>
<dbReference type="PANTHER" id="PTHR43303">
    <property type="entry name" value="NADPH DEHYDROGENASE C23G7.10C-RELATED"/>
    <property type="match status" value="1"/>
</dbReference>
<evidence type="ECO:0000313" key="7">
    <source>
        <dbReference type="EMBL" id="SPJ79325.1"/>
    </source>
</evidence>
<dbReference type="InterPro" id="IPR044152">
    <property type="entry name" value="YqjM-like"/>
</dbReference>